<dbReference type="AlphaFoldDB" id="A0A088B2C3"/>
<dbReference type="EMBL" id="JX627580">
    <property type="protein sequence ID" value="AGO88293.1"/>
    <property type="molecule type" value="Genomic_DNA"/>
</dbReference>
<sequence>MDRIASLLAEAGYRRIPTPLSIAGLDFEVPLAFVGGATSPDLVLVADTAFEPEQRILRKLEGVARALDVVASKRPLTAVLAGPRPSSSVLDAMSRVCRVLPVNSAPDGDAEAGIKNWLAVLLPLHLPEPSRGIADPLSEVARHLGGLDSEVARLVERAQDGPGAVQALLYELVAEPVSGLDAGSVA</sequence>
<geneLocation type="plasmid" evidence="1">
    <name>pMOC1</name>
</geneLocation>
<protein>
    <submittedName>
        <fullName evidence="1">Protein of unassigned function</fullName>
    </submittedName>
</protein>
<evidence type="ECO:0000313" key="1">
    <source>
        <dbReference type="EMBL" id="AGO88293.1"/>
    </source>
</evidence>
<name>A0A088B2C3_9HYPH</name>
<proteinExistence type="predicted"/>
<keyword evidence="1" id="KW-0614">Plasmid</keyword>
<accession>A0A088B2C3</accession>
<reference evidence="1" key="1">
    <citation type="journal article" date="2014" name="PLoS ONE">
        <title>Genome Information of Methylobacterium oryzae, a Plant-Probiotic Methylotroph in the Phyllosphere.</title>
        <authorList>
            <person name="Kwak M.J."/>
            <person name="Jeong H."/>
            <person name="Madhaiyan M."/>
            <person name="Lee Y."/>
            <person name="Sa T.M."/>
            <person name="Oh T.K."/>
            <person name="Kim J.F."/>
        </authorList>
    </citation>
    <scope>NUCLEOTIDE SEQUENCE</scope>
    <source>
        <strain evidence="1">CBMB20</strain>
        <plasmid evidence="1">pMOC1</plasmid>
    </source>
</reference>
<gene>
    <name evidence="1" type="ORF">MOC_1p0055</name>
</gene>
<organism evidence="1">
    <name type="scientific">Methylobacterium oryzae CBMB20</name>
    <dbReference type="NCBI Taxonomy" id="693986"/>
    <lineage>
        <taxon>Bacteria</taxon>
        <taxon>Pseudomonadati</taxon>
        <taxon>Pseudomonadota</taxon>
        <taxon>Alphaproteobacteria</taxon>
        <taxon>Hyphomicrobiales</taxon>
        <taxon>Methylobacteriaceae</taxon>
        <taxon>Methylobacterium</taxon>
    </lineage>
</organism>